<dbReference type="Gene3D" id="3.40.50.300">
    <property type="entry name" value="P-loop containing nucleotide triphosphate hydrolases"/>
    <property type="match status" value="1"/>
</dbReference>
<gene>
    <name evidence="6" type="ORF">F503_07655</name>
</gene>
<dbReference type="HOGENOM" id="CLU_739870_0_0_1"/>
<dbReference type="InterPro" id="IPR001650">
    <property type="entry name" value="Helicase_C-like"/>
</dbReference>
<dbReference type="VEuPathDB" id="FungiDB:F503_07655"/>
<dbReference type="SMART" id="SM00490">
    <property type="entry name" value="HELICc"/>
    <property type="match status" value="1"/>
</dbReference>
<dbReference type="EC" id="5.6.2.4" evidence="3"/>
<name>S3BSD9_OPHP1</name>
<proteinExistence type="inferred from homology"/>
<dbReference type="InterPro" id="IPR006311">
    <property type="entry name" value="TAT_signal"/>
</dbReference>
<evidence type="ECO:0000313" key="6">
    <source>
        <dbReference type="EMBL" id="EPE03352.1"/>
    </source>
</evidence>
<dbReference type="PROSITE" id="PS51318">
    <property type="entry name" value="TAT"/>
    <property type="match status" value="1"/>
</dbReference>
<evidence type="ECO:0000256" key="3">
    <source>
        <dbReference type="ARBA" id="ARBA00034808"/>
    </source>
</evidence>
<evidence type="ECO:0000313" key="7">
    <source>
        <dbReference type="Proteomes" id="UP000016923"/>
    </source>
</evidence>
<sequence length="374" mass="39371">MSPRRNPRRTCRSGLPGSAIVAAAAIGGMAALPLAAAAEVPAAATIAMAGSSSASRWVSAGAAVAGVYALSKHRPSTPTSRDGKSRQPSAEHHCSASTCHAGNGAASARRFSSTRPVGSSTSSHLQSLQRKLNLAAAWIQRYTLEDRHARACISCAFVRRYDSRKTTMWGSGIGPDHSLLCTAAGSSTCPSRPPGFAHGAEKSAIEYHPHTTCYFYKAPRQSGWCPFKEAKTCRREDVISVIIVATTALGCGVNIPRVHVVIHAGRPYGLIDYVQQCGRAGREAESRALCIMIDRRPKSSRSLLPTEAADQASMDEFSVVAETRTLIDELESADSGTGIAAISDLRSDSENLKGLNVRLQAALDASARAGAAAV</sequence>
<comment type="similarity">
    <text evidence="1">Belongs to the helicase family. RecQ subfamily.</text>
</comment>
<keyword evidence="6" id="KW-0067">ATP-binding</keyword>
<dbReference type="Pfam" id="PF00271">
    <property type="entry name" value="Helicase_C"/>
    <property type="match status" value="1"/>
</dbReference>
<evidence type="ECO:0000256" key="4">
    <source>
        <dbReference type="SAM" id="MobiDB-lite"/>
    </source>
</evidence>
<keyword evidence="6" id="KW-0547">Nucleotide-binding</keyword>
<keyword evidence="6" id="KW-0347">Helicase</keyword>
<dbReference type="SUPFAM" id="SSF52540">
    <property type="entry name" value="P-loop containing nucleoside triphosphate hydrolases"/>
    <property type="match status" value="1"/>
</dbReference>
<organism evidence="6 7">
    <name type="scientific">Ophiostoma piceae (strain UAMH 11346)</name>
    <name type="common">Sap stain fungus</name>
    <dbReference type="NCBI Taxonomy" id="1262450"/>
    <lineage>
        <taxon>Eukaryota</taxon>
        <taxon>Fungi</taxon>
        <taxon>Dikarya</taxon>
        <taxon>Ascomycota</taxon>
        <taxon>Pezizomycotina</taxon>
        <taxon>Sordariomycetes</taxon>
        <taxon>Sordariomycetidae</taxon>
        <taxon>Ophiostomatales</taxon>
        <taxon>Ophiostomataceae</taxon>
        <taxon>Ophiostoma</taxon>
    </lineage>
</organism>
<dbReference type="AlphaFoldDB" id="S3BSD9"/>
<feature type="compositionally biased region" description="Basic and acidic residues" evidence="4">
    <location>
        <begin position="81"/>
        <end position="94"/>
    </location>
</feature>
<dbReference type="PANTHER" id="PTHR13710">
    <property type="entry name" value="DNA HELICASE RECQ FAMILY MEMBER"/>
    <property type="match status" value="1"/>
</dbReference>
<dbReference type="GO" id="GO:0005737">
    <property type="term" value="C:cytoplasm"/>
    <property type="evidence" value="ECO:0007669"/>
    <property type="project" value="TreeGrafter"/>
</dbReference>
<keyword evidence="7" id="KW-1185">Reference proteome</keyword>
<evidence type="ECO:0000256" key="1">
    <source>
        <dbReference type="ARBA" id="ARBA00005446"/>
    </source>
</evidence>
<dbReference type="OrthoDB" id="5425465at2759"/>
<dbReference type="CDD" id="cd18785">
    <property type="entry name" value="SF2_C"/>
    <property type="match status" value="1"/>
</dbReference>
<evidence type="ECO:0000256" key="2">
    <source>
        <dbReference type="ARBA" id="ARBA00034617"/>
    </source>
</evidence>
<feature type="domain" description="Helicase C-terminal" evidence="5">
    <location>
        <begin position="199"/>
        <end position="284"/>
    </location>
</feature>
<dbReference type="GO" id="GO:0005694">
    <property type="term" value="C:chromosome"/>
    <property type="evidence" value="ECO:0007669"/>
    <property type="project" value="TreeGrafter"/>
</dbReference>
<reference evidence="6 7" key="1">
    <citation type="journal article" date="2013" name="BMC Genomics">
        <title>The genome and transcriptome of the pine saprophyte Ophiostoma piceae, and a comparison with the bark beetle-associated pine pathogen Grosmannia clavigera.</title>
        <authorList>
            <person name="Haridas S."/>
            <person name="Wang Y."/>
            <person name="Lim L."/>
            <person name="Massoumi Alamouti S."/>
            <person name="Jackman S."/>
            <person name="Docking R."/>
            <person name="Robertson G."/>
            <person name="Birol I."/>
            <person name="Bohlmann J."/>
            <person name="Breuil C."/>
        </authorList>
    </citation>
    <scope>NUCLEOTIDE SEQUENCE [LARGE SCALE GENOMIC DNA]</scope>
    <source>
        <strain evidence="6 7">UAMH 11346</strain>
    </source>
</reference>
<dbReference type="InterPro" id="IPR027417">
    <property type="entry name" value="P-loop_NTPase"/>
</dbReference>
<dbReference type="GO" id="GO:0009378">
    <property type="term" value="F:four-way junction helicase activity"/>
    <property type="evidence" value="ECO:0007669"/>
    <property type="project" value="TreeGrafter"/>
</dbReference>
<feature type="region of interest" description="Disordered" evidence="4">
    <location>
        <begin position="71"/>
        <end position="102"/>
    </location>
</feature>
<dbReference type="GO" id="GO:0000724">
    <property type="term" value="P:double-strand break repair via homologous recombination"/>
    <property type="evidence" value="ECO:0007669"/>
    <property type="project" value="TreeGrafter"/>
</dbReference>
<protein>
    <recommendedName>
        <fullName evidence="3">DNA 3'-5' helicase</fullName>
        <ecNumber evidence="3">5.6.2.4</ecNumber>
    </recommendedName>
</protein>
<dbReference type="GO" id="GO:0043138">
    <property type="term" value="F:3'-5' DNA helicase activity"/>
    <property type="evidence" value="ECO:0007669"/>
    <property type="project" value="UniProtKB-EC"/>
</dbReference>
<dbReference type="Proteomes" id="UP000016923">
    <property type="component" value="Unassembled WGS sequence"/>
</dbReference>
<dbReference type="STRING" id="1262450.S3BSD9"/>
<comment type="catalytic activity">
    <reaction evidence="2">
        <text>Couples ATP hydrolysis with the unwinding of duplex DNA by translocating in the 3'-5' direction.</text>
        <dbReference type="EC" id="5.6.2.4"/>
    </reaction>
</comment>
<evidence type="ECO:0000259" key="5">
    <source>
        <dbReference type="SMART" id="SM00490"/>
    </source>
</evidence>
<dbReference type="EMBL" id="KE148168">
    <property type="protein sequence ID" value="EPE03352.1"/>
    <property type="molecule type" value="Genomic_DNA"/>
</dbReference>
<dbReference type="PANTHER" id="PTHR13710:SF154">
    <property type="entry name" value="RECQ HELICASE, PUTATIVE (AFU_ORTHOLOGUE AFUA_6G14720)-RELATED"/>
    <property type="match status" value="1"/>
</dbReference>
<accession>S3BSD9</accession>
<keyword evidence="6" id="KW-0378">Hydrolase</keyword>